<evidence type="ECO:0000259" key="5">
    <source>
        <dbReference type="Pfam" id="PF23409"/>
    </source>
</evidence>
<feature type="region of interest" description="Disordered" evidence="4">
    <location>
        <begin position="1"/>
        <end position="34"/>
    </location>
</feature>
<evidence type="ECO:0000256" key="1">
    <source>
        <dbReference type="ARBA" id="ARBA00022574"/>
    </source>
</evidence>
<dbReference type="InterPro" id="IPR001680">
    <property type="entry name" value="WD40_rpt"/>
</dbReference>
<feature type="repeat" description="WD" evidence="3">
    <location>
        <begin position="266"/>
        <end position="305"/>
    </location>
</feature>
<feature type="domain" description="EML-like second beta-propeller" evidence="6">
    <location>
        <begin position="368"/>
        <end position="625"/>
    </location>
</feature>
<feature type="domain" description="EML-like first beta-propeller" evidence="5">
    <location>
        <begin position="81"/>
        <end position="340"/>
    </location>
</feature>
<reference evidence="7 8" key="1">
    <citation type="journal article" date="2011" name="Proc. Natl. Acad. Sci. U.S.A.">
        <title>Niche of harmful alga Aureococcus anophagefferens revealed through ecogenomics.</title>
        <authorList>
            <person name="Gobler C.J."/>
            <person name="Berry D.L."/>
            <person name="Dyhrman S.T."/>
            <person name="Wilhelm S.W."/>
            <person name="Salamov A."/>
            <person name="Lobanov A.V."/>
            <person name="Zhang Y."/>
            <person name="Collier J.L."/>
            <person name="Wurch L.L."/>
            <person name="Kustka A.B."/>
            <person name="Dill B.D."/>
            <person name="Shah M."/>
            <person name="VerBerkmoes N.C."/>
            <person name="Kuo A."/>
            <person name="Terry A."/>
            <person name="Pangilinan J."/>
            <person name="Lindquist E.A."/>
            <person name="Lucas S."/>
            <person name="Paulsen I.T."/>
            <person name="Hattenrath-Lehmann T.K."/>
            <person name="Talmage S.C."/>
            <person name="Walker E.A."/>
            <person name="Koch F."/>
            <person name="Burson A.M."/>
            <person name="Marcoval M.A."/>
            <person name="Tang Y.Z."/>
            <person name="Lecleir G.R."/>
            <person name="Coyne K.J."/>
            <person name="Berg G.M."/>
            <person name="Bertrand E.M."/>
            <person name="Saito M.A."/>
            <person name="Gladyshev V.N."/>
            <person name="Grigoriev I.V."/>
        </authorList>
    </citation>
    <scope>NUCLEOTIDE SEQUENCE [LARGE SCALE GENOMIC DNA]</scope>
    <source>
        <strain evidence="8">CCMP 1984</strain>
    </source>
</reference>
<keyword evidence="2" id="KW-0677">Repeat</keyword>
<evidence type="ECO:0000313" key="8">
    <source>
        <dbReference type="Proteomes" id="UP000002729"/>
    </source>
</evidence>
<dbReference type="AlphaFoldDB" id="F0YLX5"/>
<dbReference type="PANTHER" id="PTHR13720">
    <property type="entry name" value="WD-40 REPEAT PROTEIN"/>
    <property type="match status" value="1"/>
</dbReference>
<keyword evidence="8" id="KW-1185">Reference proteome</keyword>
<dbReference type="InterPro" id="IPR015943">
    <property type="entry name" value="WD40/YVTN_repeat-like_dom_sf"/>
</dbReference>
<dbReference type="InterPro" id="IPR050630">
    <property type="entry name" value="WD_repeat_EMAP"/>
</dbReference>
<gene>
    <name evidence="7" type="ORF">AURANDRAFT_33409</name>
</gene>
<dbReference type="OrthoDB" id="47802at2759"/>
<name>F0YLX5_AURAN</name>
<dbReference type="InterPro" id="IPR036322">
    <property type="entry name" value="WD40_repeat_dom_sf"/>
</dbReference>
<dbReference type="InParanoid" id="F0YLX5"/>
<dbReference type="OMA" id="DIQWFTH"/>
<dbReference type="InterPro" id="IPR055442">
    <property type="entry name" value="Beta-prop_EML-like_2nd"/>
</dbReference>
<dbReference type="GeneID" id="20221299"/>
<dbReference type="RefSeq" id="XP_009041443.1">
    <property type="nucleotide sequence ID" value="XM_009043195.1"/>
</dbReference>
<organism evidence="8">
    <name type="scientific">Aureococcus anophagefferens</name>
    <name type="common">Harmful bloom alga</name>
    <dbReference type="NCBI Taxonomy" id="44056"/>
    <lineage>
        <taxon>Eukaryota</taxon>
        <taxon>Sar</taxon>
        <taxon>Stramenopiles</taxon>
        <taxon>Ochrophyta</taxon>
        <taxon>Pelagophyceae</taxon>
        <taxon>Pelagomonadales</taxon>
        <taxon>Pelagomonadaceae</taxon>
        <taxon>Aureococcus</taxon>
    </lineage>
</organism>
<sequence>MEERGNDDDYAPLRPWQRTIVAPSRPPPEDNSMPSDKLELEWVHGYRCHDVRGHVHYAWESRDVMFPAAQLVVLMNHQDRTQRYFREHVADVVGMAVHPTVDVVATGEARALPSVLVWSSTTLECKCALHGYHRRAVPLLAFSPGGGGKYLVTMGCDELHSAVVFDWAAGAVACRTPTQAEKPLALIFSREGSGFGGGTGFACCGVNFLKFWAFSGKVLRCDDGRLGAKGRVQPFLCLGWQGSSLVMGNMDGSLYRFVGKQLDKAVQAHTGAVNCIHTTNEGLCTGGKDGLVKLWTMQLEMKLEVDLTLLGSLAPSARSVEWDNERGRILVGTVGAELWEVDTAEGKNLHPEGPVLFGHFGGHYGGELWALACHPTLPQFCSAGDDKMLRVWSLFEKRMVRCNQLEMMSRACAYSPDGKQVAVGFGAPVKQTAKQFDGKFVIMNADDFAIVHEARDSQKWITELKYAPSGELLAVGSFDNRIYVYTTHMRAKCLKHNSFVTHLDWSADSKYVQSDARDYEHLYYGALDGAHVRLPSQLKDVEFAGWSCIYGWPTQGAWAAFGGDAGRDPKCDVTTVHRSNDSALLASGDEGGAVRLFRYPCAQKSVSLHCSHHHVAHVARVAFTAVWNSNLQPDFNVRVFECFDTSTFAVLRELDESNRFVRKSAESTSI</sequence>
<keyword evidence="1 3" id="KW-0853">WD repeat</keyword>
<dbReference type="GO" id="GO:0008017">
    <property type="term" value="F:microtubule binding"/>
    <property type="evidence" value="ECO:0007669"/>
    <property type="project" value="TreeGrafter"/>
</dbReference>
<evidence type="ECO:0000256" key="2">
    <source>
        <dbReference type="ARBA" id="ARBA00022737"/>
    </source>
</evidence>
<dbReference type="Gene3D" id="2.130.10.10">
    <property type="entry name" value="YVTN repeat-like/Quinoprotein amine dehydrogenase"/>
    <property type="match status" value="2"/>
</dbReference>
<evidence type="ECO:0000259" key="6">
    <source>
        <dbReference type="Pfam" id="PF23414"/>
    </source>
</evidence>
<dbReference type="InterPro" id="IPR055439">
    <property type="entry name" value="Beta-prop_EML_1st"/>
</dbReference>
<dbReference type="Pfam" id="PF03451">
    <property type="entry name" value="HELP"/>
    <property type="match status" value="1"/>
</dbReference>
<accession>F0YLX5</accession>
<protein>
    <submittedName>
        <fullName evidence="7">Uncharacterized protein</fullName>
    </submittedName>
</protein>
<dbReference type="Proteomes" id="UP000002729">
    <property type="component" value="Unassembled WGS sequence"/>
</dbReference>
<proteinExistence type="predicted"/>
<dbReference type="InterPro" id="IPR005108">
    <property type="entry name" value="HELP"/>
</dbReference>
<evidence type="ECO:0000313" key="7">
    <source>
        <dbReference type="EMBL" id="EGB03891.1"/>
    </source>
</evidence>
<evidence type="ECO:0000256" key="3">
    <source>
        <dbReference type="PROSITE-ProRule" id="PRU00221"/>
    </source>
</evidence>
<dbReference type="EMBL" id="GL833159">
    <property type="protein sequence ID" value="EGB03891.1"/>
    <property type="molecule type" value="Genomic_DNA"/>
</dbReference>
<dbReference type="KEGG" id="aaf:AURANDRAFT_33409"/>
<dbReference type="SUPFAM" id="SSF50978">
    <property type="entry name" value="WD40 repeat-like"/>
    <property type="match status" value="2"/>
</dbReference>
<dbReference type="PANTHER" id="PTHR13720:SF33">
    <property type="entry name" value="HELP DOMAIN-CONTAINING PROTEIN"/>
    <property type="match status" value="1"/>
</dbReference>
<dbReference type="Pfam" id="PF23414">
    <property type="entry name" value="Beta-prop_EML_2"/>
    <property type="match status" value="1"/>
</dbReference>
<dbReference type="SMART" id="SM00320">
    <property type="entry name" value="WD40"/>
    <property type="match status" value="7"/>
</dbReference>
<dbReference type="eggNOG" id="KOG2106">
    <property type="taxonomic scope" value="Eukaryota"/>
</dbReference>
<dbReference type="PROSITE" id="PS50082">
    <property type="entry name" value="WD_REPEATS_2"/>
    <property type="match status" value="1"/>
</dbReference>
<dbReference type="Pfam" id="PF23409">
    <property type="entry name" value="Beta-prop_EML"/>
    <property type="match status" value="1"/>
</dbReference>
<evidence type="ECO:0000256" key="4">
    <source>
        <dbReference type="SAM" id="MobiDB-lite"/>
    </source>
</evidence>
<feature type="compositionally biased region" description="Acidic residues" evidence="4">
    <location>
        <begin position="1"/>
        <end position="10"/>
    </location>
</feature>